<evidence type="ECO:0000313" key="2">
    <source>
        <dbReference type="EMBL" id="SFB72243.1"/>
    </source>
</evidence>
<protein>
    <submittedName>
        <fullName evidence="2">TIGR00341 family protein</fullName>
    </submittedName>
</protein>
<keyword evidence="1" id="KW-0472">Membrane</keyword>
<feature type="transmembrane region" description="Helical" evidence="1">
    <location>
        <begin position="270"/>
        <end position="294"/>
    </location>
</feature>
<dbReference type="EMBL" id="FOKW01000001">
    <property type="protein sequence ID" value="SFB72243.1"/>
    <property type="molecule type" value="Genomic_DNA"/>
</dbReference>
<gene>
    <name evidence="2" type="ORF">SAMN05444422_101478</name>
</gene>
<dbReference type="PANTHER" id="PTHR20992">
    <property type="entry name" value="AT15442P-RELATED"/>
    <property type="match status" value="1"/>
</dbReference>
<feature type="transmembrane region" description="Helical" evidence="1">
    <location>
        <begin position="138"/>
        <end position="160"/>
    </location>
</feature>
<dbReference type="NCBIfam" id="TIGR00341">
    <property type="entry name" value="TIGR00341 family protein"/>
    <property type="match status" value="1"/>
</dbReference>
<dbReference type="InterPro" id="IPR005240">
    <property type="entry name" value="DUF389"/>
</dbReference>
<dbReference type="Proteomes" id="UP000199161">
    <property type="component" value="Unassembled WGS sequence"/>
</dbReference>
<accession>A0A1I1DI92</accession>
<proteinExistence type="predicted"/>
<feature type="transmembrane region" description="Helical" evidence="1">
    <location>
        <begin position="217"/>
        <end position="234"/>
    </location>
</feature>
<dbReference type="Pfam" id="PF04087">
    <property type="entry name" value="DUF389"/>
    <property type="match status" value="1"/>
</dbReference>
<keyword evidence="3" id="KW-1185">Reference proteome</keyword>
<feature type="transmembrane region" description="Helical" evidence="1">
    <location>
        <begin position="241"/>
        <end position="264"/>
    </location>
</feature>
<evidence type="ECO:0000256" key="1">
    <source>
        <dbReference type="SAM" id="Phobius"/>
    </source>
</evidence>
<feature type="transmembrane region" description="Helical" evidence="1">
    <location>
        <begin position="172"/>
        <end position="197"/>
    </location>
</feature>
<feature type="transmembrane region" description="Helical" evidence="1">
    <location>
        <begin position="315"/>
        <end position="335"/>
    </location>
</feature>
<keyword evidence="1" id="KW-1133">Transmembrane helix</keyword>
<keyword evidence="1" id="KW-0812">Transmembrane</keyword>
<reference evidence="3" key="1">
    <citation type="submission" date="2016-10" db="EMBL/GenBank/DDBJ databases">
        <authorList>
            <person name="Varghese N."/>
            <person name="Submissions S."/>
        </authorList>
    </citation>
    <scope>NUCLEOTIDE SEQUENCE [LARGE SCALE GENOMIC DNA]</scope>
    <source>
        <strain evidence="3">DSM 13078</strain>
    </source>
</reference>
<organism evidence="2 3">
    <name type="scientific">Natronobacterium haloterrestre</name>
    <name type="common">Halobiforma haloterrestris</name>
    <dbReference type="NCBI Taxonomy" id="148448"/>
    <lineage>
        <taxon>Archaea</taxon>
        <taxon>Methanobacteriati</taxon>
        <taxon>Methanobacteriota</taxon>
        <taxon>Stenosarchaea group</taxon>
        <taxon>Halobacteria</taxon>
        <taxon>Halobacteriales</taxon>
        <taxon>Natrialbaceae</taxon>
        <taxon>Natronobacterium</taxon>
    </lineage>
</organism>
<name>A0A1I1DI92_NATHA</name>
<feature type="transmembrane region" description="Helical" evidence="1">
    <location>
        <begin position="112"/>
        <end position="132"/>
    </location>
</feature>
<dbReference type="OrthoDB" id="3266at2157"/>
<dbReference type="PANTHER" id="PTHR20992:SF9">
    <property type="entry name" value="AT15442P-RELATED"/>
    <property type="match status" value="1"/>
</dbReference>
<sequence>MRLVEILIPREKRDAVEAVLEDENIDYTLIEEEGREEPSVIITFPLPTPAVESVLDAIRDTGIDEDSYTVIVDAETVISEQFDDLEQRYAQNTPRISREEMQARAKDLTPRFSTYLVMTIMSVVVATAGLLLDSPAVVVGSMVIAPLIGPALGASVGTVINDHPLFRRGIKLQAIGLGVGAITAAVFAIVVRTTGLVPPMIDLLAISEIEGRIRPDLLSLVIAIGAGVAGAWTLTAGTSAALVGVMIAAALVPPLGVVGIGIAWANPEMALAAGVLVLVNILAINVTSLAVLWYKGYRPENWFGEDEARVATRRRTVALVVAILLLSSFLGAVSYDTYRTGAYEERVNEDVASVLESAEYEGLELVDVRVEYTDPVPFRQPDRVVVTVSHPVGTDPPAIADALQQRESVRAASALHLPTGPLVDSERADVVVRYSEQDH</sequence>
<evidence type="ECO:0000313" key="3">
    <source>
        <dbReference type="Proteomes" id="UP000199161"/>
    </source>
</evidence>
<dbReference type="RefSeq" id="WP_089784996.1">
    <property type="nucleotide sequence ID" value="NZ_FOKW01000001.1"/>
</dbReference>
<dbReference type="AlphaFoldDB" id="A0A1I1DI92"/>